<evidence type="ECO:0000256" key="4">
    <source>
        <dbReference type="ARBA" id="ARBA00022679"/>
    </source>
</evidence>
<keyword evidence="6" id="KW-0735">Signal-anchor</keyword>
<protein>
    <recommendedName>
        <fullName evidence="10">Hexosyltransferase</fullName>
        <ecNumber evidence="10">2.4.1.-</ecNumber>
    </recommendedName>
</protein>
<keyword evidence="3 10" id="KW-0328">Glycosyltransferase</keyword>
<dbReference type="EMBL" id="CAXLJL010000229">
    <property type="protein sequence ID" value="CAL5134839.1"/>
    <property type="molecule type" value="Genomic_DNA"/>
</dbReference>
<dbReference type="Gene3D" id="3.90.550.50">
    <property type="match status" value="1"/>
</dbReference>
<evidence type="ECO:0000256" key="7">
    <source>
        <dbReference type="ARBA" id="ARBA00022989"/>
    </source>
</evidence>
<dbReference type="GO" id="GO:0016758">
    <property type="term" value="F:hexosyltransferase activity"/>
    <property type="evidence" value="ECO:0007669"/>
    <property type="project" value="InterPro"/>
</dbReference>
<dbReference type="Proteomes" id="UP001497525">
    <property type="component" value="Unassembled WGS sequence"/>
</dbReference>
<sequence>MHSVDQNRIYMQIRLNFDSFRYTYIRYLQSSKKSSIHKTWPPHDTFELFLSSVGTHSLSLKPWVDITQKIRNPTLSYIHQIKALSNDSKVNISDLEELVQLDKRHRIDAIYQNLQIYPKALDLHAVVSAIRSGKPVDQEPLNDPELLIIQTPEMSCVNLEGSFSLDHRPYKCDLIVMVKSCVSCQSARRHARLTYMRRKLWGRYRVEFVFVVGLPFISNSSSFIVDDVEVPSKQHVKTKKELEQQIRTLFEDSRLHKDILVGGFIDTYENLTMKTIFALRWASAFCKHCSPLFLFMDSDVSLIPRNFINLVKTFPDEAKTEIIGGFPYYHLGITRPTGKYKNHEHALSRKHYPWNHPPTYLFGHGYLLGSEKVRDGAIASAFVKSMKLEDVYLGIIWEKLNYKCLKLPGFLLYPSKPSDISRSVIAATEFADLHVNWETGELKPNRTRLTQSK</sequence>
<organism evidence="11 12">
    <name type="scientific">Calicophoron daubneyi</name>
    <name type="common">Rumen fluke</name>
    <name type="synonym">Paramphistomum daubneyi</name>
    <dbReference type="NCBI Taxonomy" id="300641"/>
    <lineage>
        <taxon>Eukaryota</taxon>
        <taxon>Metazoa</taxon>
        <taxon>Spiralia</taxon>
        <taxon>Lophotrochozoa</taxon>
        <taxon>Platyhelminthes</taxon>
        <taxon>Trematoda</taxon>
        <taxon>Digenea</taxon>
        <taxon>Plagiorchiida</taxon>
        <taxon>Pronocephalata</taxon>
        <taxon>Paramphistomoidea</taxon>
        <taxon>Paramphistomidae</taxon>
        <taxon>Calicophoron</taxon>
    </lineage>
</organism>
<accession>A0AAV2TFB4</accession>
<evidence type="ECO:0000313" key="11">
    <source>
        <dbReference type="EMBL" id="CAL5134839.1"/>
    </source>
</evidence>
<comment type="subcellular location">
    <subcellularLocation>
        <location evidence="1 10">Golgi apparatus membrane</location>
        <topology evidence="1 10">Single-pass type II membrane protein</topology>
    </subcellularLocation>
</comment>
<gene>
    <name evidence="11" type="ORF">CDAUBV1_LOCUS8795</name>
</gene>
<evidence type="ECO:0000256" key="8">
    <source>
        <dbReference type="ARBA" id="ARBA00023034"/>
    </source>
</evidence>
<keyword evidence="4" id="KW-0808">Transferase</keyword>
<dbReference type="PANTHER" id="PTHR11214">
    <property type="entry name" value="BETA-1,3-N-ACETYLGLUCOSAMINYLTRANSFERASE"/>
    <property type="match status" value="1"/>
</dbReference>
<dbReference type="GO" id="GO:0006493">
    <property type="term" value="P:protein O-linked glycosylation"/>
    <property type="evidence" value="ECO:0007669"/>
    <property type="project" value="TreeGrafter"/>
</dbReference>
<evidence type="ECO:0000256" key="5">
    <source>
        <dbReference type="ARBA" id="ARBA00022692"/>
    </source>
</evidence>
<dbReference type="EC" id="2.4.1.-" evidence="10"/>
<comment type="similarity">
    <text evidence="2 10">Belongs to the glycosyltransferase 31 family.</text>
</comment>
<dbReference type="Pfam" id="PF01762">
    <property type="entry name" value="Galactosyl_T"/>
    <property type="match status" value="1"/>
</dbReference>
<dbReference type="GO" id="GO:0000139">
    <property type="term" value="C:Golgi membrane"/>
    <property type="evidence" value="ECO:0007669"/>
    <property type="project" value="UniProtKB-SubCell"/>
</dbReference>
<dbReference type="AlphaFoldDB" id="A0AAV2TFB4"/>
<evidence type="ECO:0000256" key="3">
    <source>
        <dbReference type="ARBA" id="ARBA00022676"/>
    </source>
</evidence>
<evidence type="ECO:0000256" key="2">
    <source>
        <dbReference type="ARBA" id="ARBA00008661"/>
    </source>
</evidence>
<dbReference type="PANTHER" id="PTHR11214:SF314">
    <property type="entry name" value="HEXOSYLTRANSFERASE"/>
    <property type="match status" value="1"/>
</dbReference>
<proteinExistence type="inferred from homology"/>
<evidence type="ECO:0000313" key="12">
    <source>
        <dbReference type="Proteomes" id="UP001497525"/>
    </source>
</evidence>
<name>A0AAV2TFB4_CALDB</name>
<keyword evidence="5" id="KW-0812">Transmembrane</keyword>
<keyword evidence="9" id="KW-0472">Membrane</keyword>
<evidence type="ECO:0000256" key="10">
    <source>
        <dbReference type="RuleBase" id="RU363063"/>
    </source>
</evidence>
<dbReference type="InterPro" id="IPR002659">
    <property type="entry name" value="Glyco_trans_31"/>
</dbReference>
<evidence type="ECO:0000256" key="9">
    <source>
        <dbReference type="ARBA" id="ARBA00023136"/>
    </source>
</evidence>
<keyword evidence="7" id="KW-1133">Transmembrane helix</keyword>
<comment type="caution">
    <text evidence="11">The sequence shown here is derived from an EMBL/GenBank/DDBJ whole genome shotgun (WGS) entry which is preliminary data.</text>
</comment>
<evidence type="ECO:0000256" key="6">
    <source>
        <dbReference type="ARBA" id="ARBA00022968"/>
    </source>
</evidence>
<reference evidence="11" key="1">
    <citation type="submission" date="2024-06" db="EMBL/GenBank/DDBJ databases">
        <authorList>
            <person name="Liu X."/>
            <person name="Lenzi L."/>
            <person name="Haldenby T S."/>
            <person name="Uol C."/>
        </authorList>
    </citation>
    <scope>NUCLEOTIDE SEQUENCE</scope>
</reference>
<keyword evidence="8 10" id="KW-0333">Golgi apparatus</keyword>
<evidence type="ECO:0000256" key="1">
    <source>
        <dbReference type="ARBA" id="ARBA00004323"/>
    </source>
</evidence>